<feature type="region of interest" description="Disordered" evidence="3">
    <location>
        <begin position="712"/>
        <end position="740"/>
    </location>
</feature>
<evidence type="ECO:0000313" key="6">
    <source>
        <dbReference type="Proteomes" id="UP000277671"/>
    </source>
</evidence>
<organism evidence="5 6">
    <name type="scientific">Micromonospora pisi</name>
    <dbReference type="NCBI Taxonomy" id="589240"/>
    <lineage>
        <taxon>Bacteria</taxon>
        <taxon>Bacillati</taxon>
        <taxon>Actinomycetota</taxon>
        <taxon>Actinomycetes</taxon>
        <taxon>Micromonosporales</taxon>
        <taxon>Micromonosporaceae</taxon>
        <taxon>Micromonospora</taxon>
    </lineage>
</organism>
<keyword evidence="1" id="KW-0732">Signal</keyword>
<keyword evidence="2" id="KW-1015">Disulfide bond</keyword>
<dbReference type="EMBL" id="RBKT01000001">
    <property type="protein sequence ID" value="RKR86672.1"/>
    <property type="molecule type" value="Genomic_DNA"/>
</dbReference>
<dbReference type="Gene3D" id="2.60.120.200">
    <property type="match status" value="1"/>
</dbReference>
<sequence>MGGGTGRKFDVGPGGRESRARSWCFGVSVPRPFRFGWVLRAVVVGAVLATAAVTPAVGASVAVAAPLAVVPPVSGTSTQAELTAADETAASALAYKTRRPVLVTDLTTETSLTWAQPDGTYKSTVSLTPERVREDSGRWADIDLTMERKSDGSIGPRVSARPLRLSGARSTETDTLVTLGAGDERTDLGWRGDLPDPVLVDNRATYQEVKPGVDLVIEARSAGYEYSLIAKNAQGAANVASVSMPWRTGGLTPTPLAGGGIELRAASGASAVVPAAQMWDARVSPASGEPAHREAVPMSTTAGASGTDLVLTPDPAFFQDPQLIYPVTIDPPVNLTPAYDAFVQNTISSTDMSGDVELKLGYNDDADGGCGSGCTARSFLSFHFMDSYKGASVVSAELFLWNSHSWSCTATQWEAWRTSYVTYSARWGSQPTWAEKDGTSTGTKGYSGCGAGWVSASVKNTFQHTFDVGDSTTNIGLRATSESNHNGWKRFNSSEASSNRPYVTLTWNRKPNVPGNLSVDSCYSACSSPAVVRSGAPQLSATVSDPDAGTLRAEYEVYDNARTTVKAKSGTAVTGVTSGSARAWRVVPVSGASLPDATYQWRVRGCDSYTCGDYSAWFTFTVNTQDPSLPAVSGSPYAEKSTGTWNGGPGQAGSFTFGPNGSADVSEYVYSLNSGSPVTIPAGASQTELLTPNQQQVSTDLTGFASGNVVNTRSTSLGHNSPTSLQVVPGTTATPESTKGDTRAVLGSEYVMALGMQAGKRYTITGWIYVPAATGLNPTEQRGLRIVAINQHNGVYSETQSARPTAVDGWQKLSVTMSIPTGATQAFIRLYNGFAASTNKAVYWDDLSVREIVGSSTTQSITPAKDGLNVLQVQSRNSAGATSDPKVYQFLVAPSSDTWAWNLDEATGTTAGSVPNTRPATFSPSGVTWTSPGRVGAAAVSLTGAGDVSTSSPVLNTTAAAGFTVAAWVRVNGSGDWQTAVSQDGTQTSMFRLGYRADRDLNGDGVLDPAWCFTVKAGDSAGSASSAACTTDYVVPGDWVSLVGVYDKPNGKVELYVNGTPDIGGSYAEAAAGTAWSATGAFAIGRAWQSAAPADRWDGDLDHVYAVQQVWPDSKINQHALQ</sequence>
<feature type="compositionally biased region" description="Polar residues" evidence="3">
    <location>
        <begin position="712"/>
        <end position="737"/>
    </location>
</feature>
<dbReference type="Gene3D" id="2.60.120.260">
    <property type="entry name" value="Galactose-binding domain-like"/>
    <property type="match status" value="1"/>
</dbReference>
<feature type="region of interest" description="Disordered" evidence="3">
    <location>
        <begin position="631"/>
        <end position="658"/>
    </location>
</feature>
<evidence type="ECO:0000256" key="2">
    <source>
        <dbReference type="ARBA" id="ARBA00023157"/>
    </source>
</evidence>
<dbReference type="InterPro" id="IPR013320">
    <property type="entry name" value="ConA-like_dom_sf"/>
</dbReference>
<keyword evidence="5" id="KW-0430">Lectin</keyword>
<evidence type="ECO:0000313" key="5">
    <source>
        <dbReference type="EMBL" id="RKR86672.1"/>
    </source>
</evidence>
<reference evidence="5 6" key="1">
    <citation type="submission" date="2018-10" db="EMBL/GenBank/DDBJ databases">
        <title>Sequencing the genomes of 1000 actinobacteria strains.</title>
        <authorList>
            <person name="Klenk H.-P."/>
        </authorList>
    </citation>
    <scope>NUCLEOTIDE SEQUENCE [LARGE SCALE GENOMIC DNA]</scope>
    <source>
        <strain evidence="5 6">DSM 45175</strain>
    </source>
</reference>
<dbReference type="RefSeq" id="WP_170208494.1">
    <property type="nucleotide sequence ID" value="NZ_RBKT01000001.1"/>
</dbReference>
<dbReference type="Gene3D" id="2.60.40.10">
    <property type="entry name" value="Immunoglobulins"/>
    <property type="match status" value="1"/>
</dbReference>
<gene>
    <name evidence="5" type="ORF">BDK92_0923</name>
</gene>
<feature type="domain" description="LamG-like jellyroll fold" evidence="4">
    <location>
        <begin position="961"/>
        <end position="1114"/>
    </location>
</feature>
<accession>A0A495JE72</accession>
<dbReference type="SUPFAM" id="SSF49899">
    <property type="entry name" value="Concanavalin A-like lectins/glucanases"/>
    <property type="match status" value="1"/>
</dbReference>
<evidence type="ECO:0000259" key="4">
    <source>
        <dbReference type="SMART" id="SM00560"/>
    </source>
</evidence>
<dbReference type="NCBIfam" id="NF033679">
    <property type="entry name" value="DNRLRE_dom"/>
    <property type="match status" value="1"/>
</dbReference>
<protein>
    <submittedName>
        <fullName evidence="5">Concanavalin A-like lectin/glucanase superfamily protein</fullName>
    </submittedName>
</protein>
<evidence type="ECO:0000256" key="1">
    <source>
        <dbReference type="ARBA" id="ARBA00022729"/>
    </source>
</evidence>
<dbReference type="InterPro" id="IPR013783">
    <property type="entry name" value="Ig-like_fold"/>
</dbReference>
<dbReference type="InterPro" id="IPR006558">
    <property type="entry name" value="LamG-like"/>
</dbReference>
<dbReference type="AlphaFoldDB" id="A0A495JE72"/>
<dbReference type="GO" id="GO:0005975">
    <property type="term" value="P:carbohydrate metabolic process"/>
    <property type="evidence" value="ECO:0007669"/>
    <property type="project" value="UniProtKB-ARBA"/>
</dbReference>
<dbReference type="Proteomes" id="UP000277671">
    <property type="component" value="Unassembled WGS sequence"/>
</dbReference>
<evidence type="ECO:0000256" key="3">
    <source>
        <dbReference type="SAM" id="MobiDB-lite"/>
    </source>
</evidence>
<comment type="caution">
    <text evidence="5">The sequence shown here is derived from an EMBL/GenBank/DDBJ whole genome shotgun (WGS) entry which is preliminary data.</text>
</comment>
<dbReference type="GO" id="GO:0030246">
    <property type="term" value="F:carbohydrate binding"/>
    <property type="evidence" value="ECO:0007669"/>
    <property type="project" value="UniProtKB-KW"/>
</dbReference>
<keyword evidence="6" id="KW-1185">Reference proteome</keyword>
<name>A0A495JE72_9ACTN</name>
<proteinExistence type="predicted"/>
<dbReference type="SMART" id="SM00560">
    <property type="entry name" value="LamGL"/>
    <property type="match status" value="1"/>
</dbReference>